<dbReference type="CDD" id="cd03024">
    <property type="entry name" value="DsbA_FrnE"/>
    <property type="match status" value="1"/>
</dbReference>
<dbReference type="PANTHER" id="PTHR13887:SF41">
    <property type="entry name" value="THIOREDOXIN SUPERFAMILY PROTEIN"/>
    <property type="match status" value="1"/>
</dbReference>
<reference evidence="4" key="1">
    <citation type="journal article" date="2019" name="Int. J. Syst. Evol. Microbiol.">
        <title>The Global Catalogue of Microorganisms (GCM) 10K type strain sequencing project: providing services to taxonomists for standard genome sequencing and annotation.</title>
        <authorList>
            <consortium name="The Broad Institute Genomics Platform"/>
            <consortium name="The Broad Institute Genome Sequencing Center for Infectious Disease"/>
            <person name="Wu L."/>
            <person name="Ma J."/>
        </authorList>
    </citation>
    <scope>NUCLEOTIDE SEQUENCE [LARGE SCALE GENOMIC DNA]</scope>
    <source>
        <strain evidence="4">JCM 10411</strain>
    </source>
</reference>
<sequence>MTTPASPISVHVWSDIACPWCYIGKRRFERAVEQFGGEVTVEYHSFELAPDTPVDFEGSEVDFLSRHKGMPKAQVAQMLEHVTELAAAEGLDYDFDAVRHTKTLLAHQALHHAKAEGKQLELVERLFAAYFEEGRHTGRAEELTALAAEVGLDPEKLGEALGAGTHAEAVQQDIDTARRYGIQGVPFYVIEGKYGISGAQSSETFASALRRVTEERAQNPEPSQSPARGAAPAGARR</sequence>
<dbReference type="Pfam" id="PF01323">
    <property type="entry name" value="DSBA"/>
    <property type="match status" value="1"/>
</dbReference>
<dbReference type="PANTHER" id="PTHR13887">
    <property type="entry name" value="GLUTATHIONE S-TRANSFERASE KAPPA"/>
    <property type="match status" value="1"/>
</dbReference>
<feature type="compositionally biased region" description="Low complexity" evidence="1">
    <location>
        <begin position="226"/>
        <end position="237"/>
    </location>
</feature>
<dbReference type="Gene3D" id="3.40.30.10">
    <property type="entry name" value="Glutaredoxin"/>
    <property type="match status" value="1"/>
</dbReference>
<dbReference type="RefSeq" id="WP_381371061.1">
    <property type="nucleotide sequence ID" value="NZ_JBHSOA010000129.1"/>
</dbReference>
<evidence type="ECO:0000259" key="2">
    <source>
        <dbReference type="Pfam" id="PF01323"/>
    </source>
</evidence>
<evidence type="ECO:0000256" key="1">
    <source>
        <dbReference type="SAM" id="MobiDB-lite"/>
    </source>
</evidence>
<comment type="caution">
    <text evidence="3">The sequence shown here is derived from an EMBL/GenBank/DDBJ whole genome shotgun (WGS) entry which is preliminary data.</text>
</comment>
<keyword evidence="4" id="KW-1185">Reference proteome</keyword>
<protein>
    <submittedName>
        <fullName evidence="3">DsbA family protein</fullName>
    </submittedName>
</protein>
<dbReference type="SUPFAM" id="SSF52833">
    <property type="entry name" value="Thioredoxin-like"/>
    <property type="match status" value="1"/>
</dbReference>
<organism evidence="3 4">
    <name type="scientific">Streptomyces chlorus</name>
    <dbReference type="NCBI Taxonomy" id="887452"/>
    <lineage>
        <taxon>Bacteria</taxon>
        <taxon>Bacillati</taxon>
        <taxon>Actinomycetota</taxon>
        <taxon>Actinomycetes</taxon>
        <taxon>Kitasatosporales</taxon>
        <taxon>Streptomycetaceae</taxon>
        <taxon>Streptomyces</taxon>
    </lineage>
</organism>
<feature type="domain" description="DSBA-like thioredoxin" evidence="2">
    <location>
        <begin position="10"/>
        <end position="209"/>
    </location>
</feature>
<dbReference type="InterPro" id="IPR001853">
    <property type="entry name" value="DSBA-like_thioredoxin_dom"/>
</dbReference>
<feature type="region of interest" description="Disordered" evidence="1">
    <location>
        <begin position="210"/>
        <end position="237"/>
    </location>
</feature>
<name>A0ABW1E852_9ACTN</name>
<accession>A0ABW1E852</accession>
<proteinExistence type="predicted"/>
<gene>
    <name evidence="3" type="ORF">ACFPZI_34240</name>
</gene>
<dbReference type="InterPro" id="IPR036249">
    <property type="entry name" value="Thioredoxin-like_sf"/>
</dbReference>
<evidence type="ECO:0000313" key="3">
    <source>
        <dbReference type="EMBL" id="MFC5856630.1"/>
    </source>
</evidence>
<dbReference type="EMBL" id="JBHSOA010000129">
    <property type="protein sequence ID" value="MFC5856630.1"/>
    <property type="molecule type" value="Genomic_DNA"/>
</dbReference>
<evidence type="ECO:0000313" key="4">
    <source>
        <dbReference type="Proteomes" id="UP001596180"/>
    </source>
</evidence>
<dbReference type="Proteomes" id="UP001596180">
    <property type="component" value="Unassembled WGS sequence"/>
</dbReference>